<keyword evidence="3" id="KW-1185">Reference proteome</keyword>
<dbReference type="RefSeq" id="WP_379931498.1">
    <property type="nucleotide sequence ID" value="NZ_JBHTHY010000003.1"/>
</dbReference>
<evidence type="ECO:0000313" key="3">
    <source>
        <dbReference type="Proteomes" id="UP001597012"/>
    </source>
</evidence>
<dbReference type="InterPro" id="IPR046635">
    <property type="entry name" value="DUF6747"/>
</dbReference>
<keyword evidence="1" id="KW-1133">Transmembrane helix</keyword>
<organism evidence="2 3">
    <name type="scientific">Maribacter chungangensis</name>
    <dbReference type="NCBI Taxonomy" id="1069117"/>
    <lineage>
        <taxon>Bacteria</taxon>
        <taxon>Pseudomonadati</taxon>
        <taxon>Bacteroidota</taxon>
        <taxon>Flavobacteriia</taxon>
        <taxon>Flavobacteriales</taxon>
        <taxon>Flavobacteriaceae</taxon>
        <taxon>Maribacter</taxon>
    </lineage>
</organism>
<gene>
    <name evidence="2" type="ORF">ACFQZJ_00070</name>
</gene>
<evidence type="ECO:0000313" key="2">
    <source>
        <dbReference type="EMBL" id="MFD0795837.1"/>
    </source>
</evidence>
<protein>
    <submittedName>
        <fullName evidence="2">DUF6747 family protein</fullName>
    </submittedName>
</protein>
<comment type="caution">
    <text evidence="2">The sequence shown here is derived from an EMBL/GenBank/DDBJ whole genome shotgun (WGS) entry which is preliminary data.</text>
</comment>
<dbReference type="EMBL" id="JBHTHY010000003">
    <property type="protein sequence ID" value="MFD0795837.1"/>
    <property type="molecule type" value="Genomic_DNA"/>
</dbReference>
<accession>A0ABW3AYA8</accession>
<name>A0ABW3AYA8_9FLAO</name>
<dbReference type="Proteomes" id="UP001597012">
    <property type="component" value="Unassembled WGS sequence"/>
</dbReference>
<sequence>MEKILLIREIYLEAFRNWKYLILKNYFKIWAFICFALIGITIYAFIFRLSTGFAFGNL</sequence>
<feature type="transmembrane region" description="Helical" evidence="1">
    <location>
        <begin position="26"/>
        <end position="46"/>
    </location>
</feature>
<reference evidence="3" key="1">
    <citation type="journal article" date="2019" name="Int. J. Syst. Evol. Microbiol.">
        <title>The Global Catalogue of Microorganisms (GCM) 10K type strain sequencing project: providing services to taxonomists for standard genome sequencing and annotation.</title>
        <authorList>
            <consortium name="The Broad Institute Genomics Platform"/>
            <consortium name="The Broad Institute Genome Sequencing Center for Infectious Disease"/>
            <person name="Wu L."/>
            <person name="Ma J."/>
        </authorList>
    </citation>
    <scope>NUCLEOTIDE SEQUENCE [LARGE SCALE GENOMIC DNA]</scope>
    <source>
        <strain evidence="3">CCUG 61948</strain>
    </source>
</reference>
<proteinExistence type="predicted"/>
<keyword evidence="1" id="KW-0472">Membrane</keyword>
<dbReference type="Pfam" id="PF20532">
    <property type="entry name" value="DUF6747"/>
    <property type="match status" value="1"/>
</dbReference>
<keyword evidence="1" id="KW-0812">Transmembrane</keyword>
<evidence type="ECO:0000256" key="1">
    <source>
        <dbReference type="SAM" id="Phobius"/>
    </source>
</evidence>